<evidence type="ECO:0000313" key="2">
    <source>
        <dbReference type="EMBL" id="GCE63823.1"/>
    </source>
</evidence>
<comment type="caution">
    <text evidence="2">The sequence shown here is derived from an EMBL/GenBank/DDBJ whole genome shotgun (WGS) entry which is preliminary data.</text>
</comment>
<proteinExistence type="predicted"/>
<reference evidence="2 3" key="1">
    <citation type="submission" date="2019-01" db="EMBL/GenBank/DDBJ databases">
        <title>Draft genome sequences of Candidatus Mycoplasma haemohominis SWG34-3 identified from a patient with pyrexia, anemia and liver dysfunction.</title>
        <authorList>
            <person name="Sekizuka T."/>
            <person name="Hattori N."/>
            <person name="Katano H."/>
            <person name="Takuma T."/>
            <person name="Ito T."/>
            <person name="Arai N."/>
            <person name="Yanai R."/>
            <person name="Ishii S."/>
            <person name="Miura Y."/>
            <person name="Tokunaga T."/>
            <person name="Watanabe H."/>
            <person name="Nomura N."/>
            <person name="Eguchi J."/>
            <person name="Arai T."/>
            <person name="Hasegawa H."/>
            <person name="Nakamaki T."/>
            <person name="Wakita T."/>
            <person name="Niki Y."/>
            <person name="Kuroda M."/>
        </authorList>
    </citation>
    <scope>NUCLEOTIDE SEQUENCE [LARGE SCALE GENOMIC DNA]</scope>
    <source>
        <strain evidence="2">SWG34-3</strain>
    </source>
</reference>
<dbReference type="AlphaFoldDB" id="A0A478FQR6"/>
<feature type="transmembrane region" description="Helical" evidence="1">
    <location>
        <begin position="153"/>
        <end position="176"/>
    </location>
</feature>
<dbReference type="Gene3D" id="1.10.1760.20">
    <property type="match status" value="1"/>
</dbReference>
<evidence type="ECO:0000313" key="3">
    <source>
        <dbReference type="Proteomes" id="UP000324831"/>
    </source>
</evidence>
<dbReference type="EMBL" id="BIMN01000004">
    <property type="protein sequence ID" value="GCE63823.1"/>
    <property type="molecule type" value="Genomic_DNA"/>
</dbReference>
<gene>
    <name evidence="2" type="ORF">MHSWG343_08300</name>
</gene>
<accession>A0A478FQR6</accession>
<feature type="transmembrane region" description="Helical" evidence="1">
    <location>
        <begin position="77"/>
        <end position="98"/>
    </location>
</feature>
<name>A0A478FQR6_9MOLU</name>
<keyword evidence="1" id="KW-0812">Transmembrane</keyword>
<feature type="transmembrane region" description="Helical" evidence="1">
    <location>
        <begin position="45"/>
        <end position="65"/>
    </location>
</feature>
<organism evidence="2 3">
    <name type="scientific">Candidatus Mycoplasma haematohominis</name>
    <dbReference type="NCBI Taxonomy" id="1494318"/>
    <lineage>
        <taxon>Bacteria</taxon>
        <taxon>Bacillati</taxon>
        <taxon>Mycoplasmatota</taxon>
        <taxon>Mollicutes</taxon>
        <taxon>Mycoplasmataceae</taxon>
        <taxon>Mycoplasma</taxon>
    </lineage>
</organism>
<keyword evidence="1" id="KW-0472">Membrane</keyword>
<feature type="transmembrane region" description="Helical" evidence="1">
    <location>
        <begin position="130"/>
        <end position="146"/>
    </location>
</feature>
<dbReference type="Proteomes" id="UP000324831">
    <property type="component" value="Unassembled WGS sequence"/>
</dbReference>
<feature type="transmembrane region" description="Helical" evidence="1">
    <location>
        <begin position="15"/>
        <end position="33"/>
    </location>
</feature>
<keyword evidence="1" id="KW-1133">Transmembrane helix</keyword>
<evidence type="ECO:0008006" key="4">
    <source>
        <dbReference type="Google" id="ProtNLM"/>
    </source>
</evidence>
<sequence length="214" mass="24416">MFLLNKKNFLYRPEFLFILFLSSVILSYSNVYIPYLSISIGFESFTLLLTGFLFGPIVGFFNGLAVDLVTFPWGGSYPFSFLFLLQSGLIGFLGGINFKKWNENSLLTLLIFISIIFSCFYCLIFPELMMWLMLFPVINLLIVFVFGKNVDSLRWLIILNLSVYLCSFGLGTIGSIFLNPIGSPLLFLRVRAFKEIAKLVLFASMFGALRKWIS</sequence>
<evidence type="ECO:0000256" key="1">
    <source>
        <dbReference type="SAM" id="Phobius"/>
    </source>
</evidence>
<protein>
    <recommendedName>
        <fullName evidence="4">Folate transporter FolT</fullName>
    </recommendedName>
</protein>
<feature type="transmembrane region" description="Helical" evidence="1">
    <location>
        <begin position="105"/>
        <end position="124"/>
    </location>
</feature>